<gene>
    <name evidence="1" type="ORF">B0T16DRAFT_409461</name>
</gene>
<dbReference type="PANTHER" id="PTHR47332">
    <property type="entry name" value="SET DOMAIN-CONTAINING PROTEIN 5"/>
    <property type="match status" value="1"/>
</dbReference>
<dbReference type="Proteomes" id="UP001174936">
    <property type="component" value="Unassembled WGS sequence"/>
</dbReference>
<dbReference type="InterPro" id="IPR053185">
    <property type="entry name" value="SET_domain_protein"/>
</dbReference>
<dbReference type="SUPFAM" id="SSF82199">
    <property type="entry name" value="SET domain"/>
    <property type="match status" value="1"/>
</dbReference>
<dbReference type="EMBL" id="JAULSV010000003">
    <property type="protein sequence ID" value="KAK0649116.1"/>
    <property type="molecule type" value="Genomic_DNA"/>
</dbReference>
<sequence>MEVIALRPLHSGEEIVNSYLNPSTESSSSERLQELETAWNFPCRCSICAGPDVSKSDARRRRITEAKQRIEESRGNPSEILKYAELLLDLMSKEGMVIPKGDYLELAAMASKYLGKRKEALKFARTAKKHWDVVMGEGSQESKAMVDFEKEV</sequence>
<dbReference type="PANTHER" id="PTHR47332:SF6">
    <property type="entry name" value="SET DOMAIN-CONTAINING PROTEIN"/>
    <property type="match status" value="1"/>
</dbReference>
<evidence type="ECO:0000313" key="1">
    <source>
        <dbReference type="EMBL" id="KAK0649116.1"/>
    </source>
</evidence>
<accession>A0AA40CRW1</accession>
<evidence type="ECO:0000313" key="2">
    <source>
        <dbReference type="Proteomes" id="UP001174936"/>
    </source>
</evidence>
<dbReference type="Gene3D" id="2.170.270.10">
    <property type="entry name" value="SET domain"/>
    <property type="match status" value="1"/>
</dbReference>
<dbReference type="InterPro" id="IPR046341">
    <property type="entry name" value="SET_dom_sf"/>
</dbReference>
<reference evidence="1" key="1">
    <citation type="submission" date="2023-06" db="EMBL/GenBank/DDBJ databases">
        <title>Genome-scale phylogeny and comparative genomics of the fungal order Sordariales.</title>
        <authorList>
            <consortium name="Lawrence Berkeley National Laboratory"/>
            <person name="Hensen N."/>
            <person name="Bonometti L."/>
            <person name="Westerberg I."/>
            <person name="Brannstrom I.O."/>
            <person name="Guillou S."/>
            <person name="Cros-Aarteil S."/>
            <person name="Calhoun S."/>
            <person name="Haridas S."/>
            <person name="Kuo A."/>
            <person name="Mondo S."/>
            <person name="Pangilinan J."/>
            <person name="Riley R."/>
            <person name="Labutti K."/>
            <person name="Andreopoulos B."/>
            <person name="Lipzen A."/>
            <person name="Chen C."/>
            <person name="Yanf M."/>
            <person name="Daum C."/>
            <person name="Ng V."/>
            <person name="Clum A."/>
            <person name="Steindorff A."/>
            <person name="Ohm R."/>
            <person name="Martin F."/>
            <person name="Silar P."/>
            <person name="Natvig D."/>
            <person name="Lalanne C."/>
            <person name="Gautier V."/>
            <person name="Ament-Velasquez S.L."/>
            <person name="Kruys A."/>
            <person name="Hutchinson M.I."/>
            <person name="Powell A.J."/>
            <person name="Barry K."/>
            <person name="Miller A.N."/>
            <person name="Grigoriev I.V."/>
            <person name="Debuchy R."/>
            <person name="Gladieux P."/>
            <person name="Thoren M.H."/>
            <person name="Johannesson H."/>
        </authorList>
    </citation>
    <scope>NUCLEOTIDE SEQUENCE</scope>
    <source>
        <strain evidence="1">SMH2532-1</strain>
    </source>
</reference>
<evidence type="ECO:0008006" key="3">
    <source>
        <dbReference type="Google" id="ProtNLM"/>
    </source>
</evidence>
<dbReference type="AlphaFoldDB" id="A0AA40CRW1"/>
<proteinExistence type="predicted"/>
<organism evidence="1 2">
    <name type="scientific">Cercophora newfieldiana</name>
    <dbReference type="NCBI Taxonomy" id="92897"/>
    <lineage>
        <taxon>Eukaryota</taxon>
        <taxon>Fungi</taxon>
        <taxon>Dikarya</taxon>
        <taxon>Ascomycota</taxon>
        <taxon>Pezizomycotina</taxon>
        <taxon>Sordariomycetes</taxon>
        <taxon>Sordariomycetidae</taxon>
        <taxon>Sordariales</taxon>
        <taxon>Lasiosphaeriaceae</taxon>
        <taxon>Cercophora</taxon>
    </lineage>
</organism>
<keyword evidence="2" id="KW-1185">Reference proteome</keyword>
<protein>
    <recommendedName>
        <fullName evidence="3">SET domain-containing protein</fullName>
    </recommendedName>
</protein>
<comment type="caution">
    <text evidence="1">The sequence shown here is derived from an EMBL/GenBank/DDBJ whole genome shotgun (WGS) entry which is preliminary data.</text>
</comment>
<name>A0AA40CRW1_9PEZI</name>